<sequence>VLYQGDAIEILNQFKSERFELIFADFTVYME</sequence>
<accession>A0A0F9JVH9</accession>
<feature type="non-terminal residue" evidence="1">
    <location>
        <position position="1"/>
    </location>
</feature>
<organism evidence="1">
    <name type="scientific">marine sediment metagenome</name>
    <dbReference type="NCBI Taxonomy" id="412755"/>
    <lineage>
        <taxon>unclassified sequences</taxon>
        <taxon>metagenomes</taxon>
        <taxon>ecological metagenomes</taxon>
    </lineage>
</organism>
<dbReference type="AlphaFoldDB" id="A0A0F9JVH9"/>
<comment type="caution">
    <text evidence="1">The sequence shown here is derived from an EMBL/GenBank/DDBJ whole genome shotgun (WGS) entry which is preliminary data.</text>
</comment>
<dbReference type="EMBL" id="LAZR01009244">
    <property type="protein sequence ID" value="KKM73804.1"/>
    <property type="molecule type" value="Genomic_DNA"/>
</dbReference>
<name>A0A0F9JVH9_9ZZZZ</name>
<proteinExistence type="predicted"/>
<evidence type="ECO:0000313" key="1">
    <source>
        <dbReference type="EMBL" id="KKM73804.1"/>
    </source>
</evidence>
<reference evidence="1" key="1">
    <citation type="journal article" date="2015" name="Nature">
        <title>Complex archaea that bridge the gap between prokaryotes and eukaryotes.</title>
        <authorList>
            <person name="Spang A."/>
            <person name="Saw J.H."/>
            <person name="Jorgensen S.L."/>
            <person name="Zaremba-Niedzwiedzka K."/>
            <person name="Martijn J."/>
            <person name="Lind A.E."/>
            <person name="van Eijk R."/>
            <person name="Schleper C."/>
            <person name="Guy L."/>
            <person name="Ettema T.J."/>
        </authorList>
    </citation>
    <scope>NUCLEOTIDE SEQUENCE</scope>
</reference>
<protein>
    <submittedName>
        <fullName evidence="1">Uncharacterized protein</fullName>
    </submittedName>
</protein>
<gene>
    <name evidence="1" type="ORF">LCGC14_1406800</name>
</gene>